<keyword evidence="2" id="KW-0808">Transferase</keyword>
<keyword evidence="12" id="KW-1185">Reference proteome</keyword>
<organism evidence="11 12">
    <name type="scientific">Pseudaquabacterium terrae</name>
    <dbReference type="NCBI Taxonomy" id="2732868"/>
    <lineage>
        <taxon>Bacteria</taxon>
        <taxon>Pseudomonadati</taxon>
        <taxon>Pseudomonadota</taxon>
        <taxon>Betaproteobacteria</taxon>
        <taxon>Burkholderiales</taxon>
        <taxon>Sphaerotilaceae</taxon>
        <taxon>Pseudaquabacterium</taxon>
    </lineage>
</organism>
<dbReference type="InterPro" id="IPR000123">
    <property type="entry name" value="Reverse_transcriptase_msDNA"/>
</dbReference>
<name>A0ABX2ECU8_9BURK</name>
<keyword evidence="4" id="KW-0479">Metal-binding</keyword>
<dbReference type="CDD" id="cd03487">
    <property type="entry name" value="RT_Bac_retron_II"/>
    <property type="match status" value="1"/>
</dbReference>
<dbReference type="PANTHER" id="PTHR34047">
    <property type="entry name" value="NUCLEAR INTRON MATURASE 1, MITOCHONDRIAL-RELATED"/>
    <property type="match status" value="1"/>
</dbReference>
<accession>A0ABX2ECU8</accession>
<keyword evidence="7" id="KW-0051">Antiviral defense</keyword>
<protein>
    <recommendedName>
        <fullName evidence="1">RNA-directed DNA polymerase</fullName>
        <ecNumber evidence="1">2.7.7.49</ecNumber>
    </recommendedName>
</protein>
<dbReference type="Proteomes" id="UP000737171">
    <property type="component" value="Unassembled WGS sequence"/>
</dbReference>
<proteinExistence type="inferred from homology"/>
<dbReference type="SUPFAM" id="SSF56672">
    <property type="entry name" value="DNA/RNA polymerases"/>
    <property type="match status" value="1"/>
</dbReference>
<evidence type="ECO:0000256" key="9">
    <source>
        <dbReference type="ARBA" id="ARBA00048173"/>
    </source>
</evidence>
<evidence type="ECO:0000256" key="7">
    <source>
        <dbReference type="ARBA" id="ARBA00023118"/>
    </source>
</evidence>
<comment type="similarity">
    <text evidence="8">Belongs to the bacterial reverse transcriptase family.</text>
</comment>
<dbReference type="RefSeq" id="WP_173121071.1">
    <property type="nucleotide sequence ID" value="NZ_JABRWJ010000001.1"/>
</dbReference>
<evidence type="ECO:0000256" key="1">
    <source>
        <dbReference type="ARBA" id="ARBA00012493"/>
    </source>
</evidence>
<dbReference type="PANTHER" id="PTHR34047:SF7">
    <property type="entry name" value="RNA-DIRECTED DNA POLYMERASE"/>
    <property type="match status" value="1"/>
</dbReference>
<keyword evidence="5" id="KW-0460">Magnesium</keyword>
<evidence type="ECO:0000256" key="6">
    <source>
        <dbReference type="ARBA" id="ARBA00022918"/>
    </source>
</evidence>
<evidence type="ECO:0000256" key="8">
    <source>
        <dbReference type="ARBA" id="ARBA00034120"/>
    </source>
</evidence>
<dbReference type="PROSITE" id="PS50878">
    <property type="entry name" value="RT_POL"/>
    <property type="match status" value="1"/>
</dbReference>
<evidence type="ECO:0000313" key="11">
    <source>
        <dbReference type="EMBL" id="NRF66282.1"/>
    </source>
</evidence>
<keyword evidence="3" id="KW-0548">Nucleotidyltransferase</keyword>
<evidence type="ECO:0000256" key="4">
    <source>
        <dbReference type="ARBA" id="ARBA00022723"/>
    </source>
</evidence>
<dbReference type="InterPro" id="IPR043502">
    <property type="entry name" value="DNA/RNA_pol_sf"/>
</dbReference>
<dbReference type="GO" id="GO:0003964">
    <property type="term" value="F:RNA-directed DNA polymerase activity"/>
    <property type="evidence" value="ECO:0007669"/>
    <property type="project" value="UniProtKB-KW"/>
</dbReference>
<feature type="domain" description="Reverse transcriptase" evidence="10">
    <location>
        <begin position="143"/>
        <end position="382"/>
    </location>
</feature>
<comment type="catalytic activity">
    <reaction evidence="9">
        <text>DNA(n) + a 2'-deoxyribonucleoside 5'-triphosphate = DNA(n+1) + diphosphate</text>
        <dbReference type="Rhea" id="RHEA:22508"/>
        <dbReference type="Rhea" id="RHEA-COMP:17339"/>
        <dbReference type="Rhea" id="RHEA-COMP:17340"/>
        <dbReference type="ChEBI" id="CHEBI:33019"/>
        <dbReference type="ChEBI" id="CHEBI:61560"/>
        <dbReference type="ChEBI" id="CHEBI:173112"/>
        <dbReference type="EC" id="2.7.7.49"/>
    </reaction>
</comment>
<dbReference type="InterPro" id="IPR051083">
    <property type="entry name" value="GrpII_Intron_Splice-Mob/Def"/>
</dbReference>
<evidence type="ECO:0000313" key="12">
    <source>
        <dbReference type="Proteomes" id="UP000737171"/>
    </source>
</evidence>
<dbReference type="Pfam" id="PF00078">
    <property type="entry name" value="RVT_1"/>
    <property type="match status" value="1"/>
</dbReference>
<dbReference type="InterPro" id="IPR000477">
    <property type="entry name" value="RT_dom"/>
</dbReference>
<comment type="caution">
    <text evidence="11">The sequence shown here is derived from an EMBL/GenBank/DDBJ whole genome shotgun (WGS) entry which is preliminary data.</text>
</comment>
<dbReference type="PRINTS" id="PR00866">
    <property type="entry name" value="RNADNAPOLMS"/>
</dbReference>
<keyword evidence="6 11" id="KW-0695">RNA-directed DNA polymerase</keyword>
<sequence>MPASSTYRQWLARALAHALLADALLPGGCLRDALLARAASTLGKRPAWLAGLVDALLPFDPLREDVQALGRRIAVLPAFDPAFDAEHPPRIRHLILRPATMLRRPLGLHELELPALATHADLASWLGLDSEQLAWLAAPARAWRPPGAGGRAAATHYRCLLMPKRSGGLRLIEAPMATLKAVQRHLLDGLLDHVPAHEAAMGYVSGRSVIDHAAAHAGRAVVLRFDLRDFFNSIPASRVHALWHTLGYPDGAARTLTALTTARTPVALRERLQDDGGLDVLGAKRLASAHLPQGAPTSPALANLCCFRLDLRLNGLAKRFDASYTRYADDLVISGPAACAKRRRELQAWVEAIVRDEGFALQPRKTLTMPAHQRQQVAGIVVNAHPNLDRASFDRLKARLHRCTRDGPSPADDPQQLRGQLAWVTQLNPARGAKLQKLFEGIRWLNVAPSSTPVR</sequence>
<evidence type="ECO:0000256" key="3">
    <source>
        <dbReference type="ARBA" id="ARBA00022695"/>
    </source>
</evidence>
<gene>
    <name evidence="11" type="ORF">HLB44_04730</name>
</gene>
<evidence type="ECO:0000256" key="5">
    <source>
        <dbReference type="ARBA" id="ARBA00022842"/>
    </source>
</evidence>
<evidence type="ECO:0000259" key="10">
    <source>
        <dbReference type="PROSITE" id="PS50878"/>
    </source>
</evidence>
<dbReference type="EC" id="2.7.7.49" evidence="1"/>
<evidence type="ECO:0000256" key="2">
    <source>
        <dbReference type="ARBA" id="ARBA00022679"/>
    </source>
</evidence>
<dbReference type="EMBL" id="JABRWJ010000001">
    <property type="protein sequence ID" value="NRF66282.1"/>
    <property type="molecule type" value="Genomic_DNA"/>
</dbReference>
<reference evidence="11 12" key="1">
    <citation type="submission" date="2020-05" db="EMBL/GenBank/DDBJ databases">
        <title>Aquincola sp. isolate from soil.</title>
        <authorList>
            <person name="Han J."/>
            <person name="Kim D.-U."/>
        </authorList>
    </citation>
    <scope>NUCLEOTIDE SEQUENCE [LARGE SCALE GENOMIC DNA]</scope>
    <source>
        <strain evidence="11 12">S2</strain>
    </source>
</reference>